<dbReference type="RefSeq" id="XP_021847505.1">
    <property type="nucleotide sequence ID" value="XM_021991813.2"/>
</dbReference>
<dbReference type="Gene3D" id="1.10.287.110">
    <property type="entry name" value="DnaJ domain"/>
    <property type="match status" value="1"/>
</dbReference>
<evidence type="ECO:0000256" key="1">
    <source>
        <dbReference type="SAM" id="MobiDB-lite"/>
    </source>
</evidence>
<dbReference type="SMART" id="SM00271">
    <property type="entry name" value="DnaJ"/>
    <property type="match status" value="1"/>
</dbReference>
<sequence>MADGGERKGVDFYKVLGLEKECSPTDLKTAYRNLAKRWHPDRCSASGNLKFVEEAKKKFQGIQEAYSVLSDESKRFLYDVGVYDNDDDENNHGMGDFLNEMVTMMSEHKPTENGEESFEQLQDLFDEMFQRDNSCDAAYPSTSSQGSCSFSNGGSTEGSCINNKRNSLGMNATEASSSFNNINSDSFCLGMERRGDSRKIKGTSVRTQGSGCRNSSGNGGDSSRRRYGRKQKVAPGHDVSSNDYSGISTWVKM</sequence>
<evidence type="ECO:0000313" key="3">
    <source>
        <dbReference type="Proteomes" id="UP000813463"/>
    </source>
</evidence>
<dbReference type="InterPro" id="IPR001623">
    <property type="entry name" value="DnaJ_domain"/>
</dbReference>
<dbReference type="InterPro" id="IPR036869">
    <property type="entry name" value="J_dom_sf"/>
</dbReference>
<proteinExistence type="predicted"/>
<dbReference type="Proteomes" id="UP000813463">
    <property type="component" value="Chromosome 1"/>
</dbReference>
<gene>
    <name evidence="4" type="primary">LOC110787228</name>
</gene>
<protein>
    <submittedName>
        <fullName evidence="4">Uncharacterized protein isoform X1</fullName>
    </submittedName>
</protein>
<dbReference type="Pfam" id="PF00226">
    <property type="entry name" value="DnaJ"/>
    <property type="match status" value="1"/>
</dbReference>
<dbReference type="GeneID" id="110787228"/>
<reference evidence="4" key="2">
    <citation type="submission" date="2025-08" db="UniProtKB">
        <authorList>
            <consortium name="RefSeq"/>
        </authorList>
    </citation>
    <scope>IDENTIFICATION</scope>
    <source>
        <tissue evidence="4">Leaf</tissue>
    </source>
</reference>
<dbReference type="PRINTS" id="PR00625">
    <property type="entry name" value="JDOMAIN"/>
</dbReference>
<accession>A0A9R0IF37</accession>
<dbReference type="PANTHER" id="PTHR44743">
    <property type="entry name" value="PUTATIVE, EXPRESSED-RELATED"/>
    <property type="match status" value="1"/>
</dbReference>
<dbReference type="AlphaFoldDB" id="A0A9R0IF37"/>
<feature type="compositionally biased region" description="Polar residues" evidence="1">
    <location>
        <begin position="239"/>
        <end position="253"/>
    </location>
</feature>
<feature type="region of interest" description="Disordered" evidence="1">
    <location>
        <begin position="198"/>
        <end position="253"/>
    </location>
</feature>
<organism evidence="3 4">
    <name type="scientific">Spinacia oleracea</name>
    <name type="common">Spinach</name>
    <dbReference type="NCBI Taxonomy" id="3562"/>
    <lineage>
        <taxon>Eukaryota</taxon>
        <taxon>Viridiplantae</taxon>
        <taxon>Streptophyta</taxon>
        <taxon>Embryophyta</taxon>
        <taxon>Tracheophyta</taxon>
        <taxon>Spermatophyta</taxon>
        <taxon>Magnoliopsida</taxon>
        <taxon>eudicotyledons</taxon>
        <taxon>Gunneridae</taxon>
        <taxon>Pentapetalae</taxon>
        <taxon>Caryophyllales</taxon>
        <taxon>Chenopodiaceae</taxon>
        <taxon>Chenopodioideae</taxon>
        <taxon>Anserineae</taxon>
        <taxon>Spinacia</taxon>
    </lineage>
</organism>
<name>A0A9R0IF37_SPIOL</name>
<feature type="domain" description="J" evidence="2">
    <location>
        <begin position="11"/>
        <end position="82"/>
    </location>
</feature>
<dbReference type="SUPFAM" id="SSF46565">
    <property type="entry name" value="Chaperone J-domain"/>
    <property type="match status" value="1"/>
</dbReference>
<dbReference type="PROSITE" id="PS50076">
    <property type="entry name" value="DNAJ_2"/>
    <property type="match status" value="1"/>
</dbReference>
<dbReference type="CDD" id="cd06257">
    <property type="entry name" value="DnaJ"/>
    <property type="match status" value="1"/>
</dbReference>
<dbReference type="KEGG" id="soe:110787228"/>
<evidence type="ECO:0000259" key="2">
    <source>
        <dbReference type="PROSITE" id="PS50076"/>
    </source>
</evidence>
<keyword evidence="3" id="KW-1185">Reference proteome</keyword>
<reference evidence="3" key="1">
    <citation type="journal article" date="2021" name="Nat. Commun.">
        <title>Genomic analyses provide insights into spinach domestication and the genetic basis of agronomic traits.</title>
        <authorList>
            <person name="Cai X."/>
            <person name="Sun X."/>
            <person name="Xu C."/>
            <person name="Sun H."/>
            <person name="Wang X."/>
            <person name="Ge C."/>
            <person name="Zhang Z."/>
            <person name="Wang Q."/>
            <person name="Fei Z."/>
            <person name="Jiao C."/>
            <person name="Wang Q."/>
        </authorList>
    </citation>
    <scope>NUCLEOTIDE SEQUENCE [LARGE SCALE GENOMIC DNA]</scope>
    <source>
        <strain evidence="3">cv. Varoflay</strain>
    </source>
</reference>
<evidence type="ECO:0000313" key="4">
    <source>
        <dbReference type="RefSeq" id="XP_021847505.1"/>
    </source>
</evidence>
<dbReference type="PANTHER" id="PTHR44743:SF5">
    <property type="entry name" value="CHAPERONE DNAJ-DOMAIN SUPERFAMILY PROTEIN"/>
    <property type="match status" value="1"/>
</dbReference>
<dbReference type="OrthoDB" id="10250354at2759"/>